<keyword evidence="3" id="KW-1185">Reference proteome</keyword>
<dbReference type="OrthoDB" id="9810667at2"/>
<evidence type="ECO:0000313" key="3">
    <source>
        <dbReference type="Proteomes" id="UP000187651"/>
    </source>
</evidence>
<organism evidence="2 3">
    <name type="scientific">Lachnospira pectinoschiza</name>
    <dbReference type="NCBI Taxonomy" id="28052"/>
    <lineage>
        <taxon>Bacteria</taxon>
        <taxon>Bacillati</taxon>
        <taxon>Bacillota</taxon>
        <taxon>Clostridia</taxon>
        <taxon>Lachnospirales</taxon>
        <taxon>Lachnospiraceae</taxon>
        <taxon>Lachnospira</taxon>
    </lineage>
</organism>
<gene>
    <name evidence="2" type="ORF">SAMN05216544_2044</name>
</gene>
<name>A0A1G9Z6S5_9FIRM</name>
<keyword evidence="1" id="KW-0812">Transmembrane</keyword>
<dbReference type="EMBL" id="FNHZ01000007">
    <property type="protein sequence ID" value="SDN16765.1"/>
    <property type="molecule type" value="Genomic_DNA"/>
</dbReference>
<dbReference type="Gene3D" id="3.30.1490.480">
    <property type="entry name" value="Endolytic murein transglycosylase"/>
    <property type="match status" value="1"/>
</dbReference>
<sequence>MSNKNIRLIIAVSVNVIVILIGVLIIYKVGTYAYTLGNNIFNEVAVDDSSNARSVEVTITSSMSAKQLANLFYEKGLVAKEKLFYYQIIASDYNGDWLDGTYTLTTDMLPTEMLETISTASTSSN</sequence>
<protein>
    <submittedName>
        <fullName evidence="2">UPF0755 protein</fullName>
    </submittedName>
</protein>
<keyword evidence="1" id="KW-1133">Transmembrane helix</keyword>
<dbReference type="Proteomes" id="UP000187651">
    <property type="component" value="Unassembled WGS sequence"/>
</dbReference>
<dbReference type="RefSeq" id="WP_074522053.1">
    <property type="nucleotide sequence ID" value="NZ_FNHZ01000007.1"/>
</dbReference>
<accession>A0A1G9Z6S5</accession>
<dbReference type="AlphaFoldDB" id="A0A1G9Z6S5"/>
<reference evidence="3" key="1">
    <citation type="submission" date="2016-10" db="EMBL/GenBank/DDBJ databases">
        <authorList>
            <person name="Varghese N."/>
            <person name="Submissions S."/>
        </authorList>
    </citation>
    <scope>NUCLEOTIDE SEQUENCE [LARGE SCALE GENOMIC DNA]</scope>
    <source>
        <strain evidence="3">M83</strain>
    </source>
</reference>
<keyword evidence="1" id="KW-0472">Membrane</keyword>
<proteinExistence type="predicted"/>
<evidence type="ECO:0000313" key="2">
    <source>
        <dbReference type="EMBL" id="SDN16765.1"/>
    </source>
</evidence>
<feature type="transmembrane region" description="Helical" evidence="1">
    <location>
        <begin position="6"/>
        <end position="27"/>
    </location>
</feature>
<evidence type="ECO:0000256" key="1">
    <source>
        <dbReference type="SAM" id="Phobius"/>
    </source>
</evidence>